<evidence type="ECO:0000259" key="5">
    <source>
        <dbReference type="PROSITE" id="PS50234"/>
    </source>
</evidence>
<accession>A0A671Z2W0</accession>
<dbReference type="SMART" id="SM00327">
    <property type="entry name" value="VWA"/>
    <property type="match status" value="1"/>
</dbReference>
<dbReference type="Pfam" id="PF16589">
    <property type="entry name" value="BRCT_2"/>
    <property type="match status" value="1"/>
</dbReference>
<reference evidence="8" key="2">
    <citation type="submission" date="2025-08" db="UniProtKB">
        <authorList>
            <consortium name="Ensembl"/>
        </authorList>
    </citation>
    <scope>IDENTIFICATION</scope>
</reference>
<comment type="similarity">
    <text evidence="1">Belongs to the ARTD/PARP family.</text>
</comment>
<dbReference type="EC" id="2.4.2.-" evidence="2"/>
<reference evidence="8" key="1">
    <citation type="submission" date="2021-04" db="EMBL/GenBank/DDBJ databases">
        <authorList>
            <consortium name="Wellcome Sanger Institute Data Sharing"/>
        </authorList>
    </citation>
    <scope>NUCLEOTIDE SEQUENCE [LARGE SCALE GENOMIC DNA]</scope>
</reference>
<evidence type="ECO:0000313" key="8">
    <source>
        <dbReference type="Ensembl" id="ENSSAUP00010069521.1"/>
    </source>
</evidence>
<evidence type="ECO:0000256" key="3">
    <source>
        <dbReference type="SAM" id="MobiDB-lite"/>
    </source>
</evidence>
<reference evidence="8" key="3">
    <citation type="submission" date="2025-09" db="UniProtKB">
        <authorList>
            <consortium name="Ensembl"/>
        </authorList>
    </citation>
    <scope>IDENTIFICATION</scope>
</reference>
<gene>
    <name evidence="8" type="primary">parp4</name>
</gene>
<dbReference type="GO" id="GO:0003950">
    <property type="term" value="F:NAD+ poly-ADP-ribosyltransferase activity"/>
    <property type="evidence" value="ECO:0007669"/>
    <property type="project" value="UniProtKB-UniRule"/>
</dbReference>
<dbReference type="Pfam" id="PF26166">
    <property type="entry name" value="WGR-like_PARP4"/>
    <property type="match status" value="1"/>
</dbReference>
<dbReference type="GeneTree" id="ENSGT00940000160555"/>
<feature type="compositionally biased region" description="Low complexity" evidence="3">
    <location>
        <begin position="1251"/>
        <end position="1265"/>
    </location>
</feature>
<dbReference type="InterPro" id="IPR013694">
    <property type="entry name" value="VIT"/>
</dbReference>
<feature type="domain" description="VWFA" evidence="5">
    <location>
        <begin position="895"/>
        <end position="1063"/>
    </location>
</feature>
<dbReference type="InterPro" id="IPR001357">
    <property type="entry name" value="BRCT_dom"/>
</dbReference>
<dbReference type="Gene3D" id="3.90.228.10">
    <property type="match status" value="1"/>
</dbReference>
<dbReference type="OMA" id="RQYPCIC"/>
<evidence type="ECO:0000259" key="7">
    <source>
        <dbReference type="PROSITE" id="PS51468"/>
    </source>
</evidence>
<dbReference type="SUPFAM" id="SSF53300">
    <property type="entry name" value="vWA-like"/>
    <property type="match status" value="1"/>
</dbReference>
<dbReference type="InterPro" id="IPR031273">
    <property type="entry name" value="PARP4"/>
</dbReference>
<proteinExistence type="inferred from homology"/>
<dbReference type="SMART" id="SM00609">
    <property type="entry name" value="VIT"/>
    <property type="match status" value="1"/>
</dbReference>
<evidence type="ECO:0000313" key="9">
    <source>
        <dbReference type="Proteomes" id="UP000472265"/>
    </source>
</evidence>
<evidence type="ECO:0000256" key="2">
    <source>
        <dbReference type="RuleBase" id="RU362114"/>
    </source>
</evidence>
<dbReference type="CTD" id="143"/>
<feature type="region of interest" description="Disordered" evidence="3">
    <location>
        <begin position="113"/>
        <end position="155"/>
    </location>
</feature>
<name>A0A671Z2W0_SPAAU</name>
<dbReference type="OrthoDB" id="1729737at2759"/>
<dbReference type="InterPro" id="IPR058905">
    <property type="entry name" value="WGR-like_PARP4"/>
</dbReference>
<dbReference type="SUPFAM" id="SSF52113">
    <property type="entry name" value="BRCT domain"/>
    <property type="match status" value="1"/>
</dbReference>
<evidence type="ECO:0000256" key="1">
    <source>
        <dbReference type="ARBA" id="ARBA00024347"/>
    </source>
</evidence>
<dbReference type="InterPro" id="IPR036465">
    <property type="entry name" value="vWFA_dom_sf"/>
</dbReference>
<dbReference type="PROSITE" id="PS51468">
    <property type="entry name" value="VIT"/>
    <property type="match status" value="1"/>
</dbReference>
<dbReference type="RefSeq" id="XP_030285037.1">
    <property type="nucleotide sequence ID" value="XM_030429177.1"/>
</dbReference>
<dbReference type="InParanoid" id="A0A671Z2W0"/>
<dbReference type="Pfam" id="PF00644">
    <property type="entry name" value="PARP"/>
    <property type="match status" value="1"/>
</dbReference>
<dbReference type="Gene3D" id="3.40.50.10190">
    <property type="entry name" value="BRCT domain"/>
    <property type="match status" value="1"/>
</dbReference>
<feature type="domain" description="PARP catalytic" evidence="6">
    <location>
        <begin position="392"/>
        <end position="592"/>
    </location>
</feature>
<feature type="compositionally biased region" description="Pro residues" evidence="3">
    <location>
        <begin position="1463"/>
        <end position="1476"/>
    </location>
</feature>
<dbReference type="Pfam" id="PF13768">
    <property type="entry name" value="VWA_3"/>
    <property type="match status" value="1"/>
</dbReference>
<feature type="compositionally biased region" description="Basic and acidic residues" evidence="3">
    <location>
        <begin position="1561"/>
        <end position="1570"/>
    </location>
</feature>
<dbReference type="Proteomes" id="UP000472265">
    <property type="component" value="Chromosome 9"/>
</dbReference>
<feature type="region of interest" description="Disordered" evidence="3">
    <location>
        <begin position="1345"/>
        <end position="1364"/>
    </location>
</feature>
<dbReference type="Ensembl" id="ENSSAUT00010072755.1">
    <property type="protein sequence ID" value="ENSSAUP00010069521.1"/>
    <property type="gene ID" value="ENSSAUG00010027524.1"/>
</dbReference>
<dbReference type="PROSITE" id="PS50234">
    <property type="entry name" value="VWFA"/>
    <property type="match status" value="1"/>
</dbReference>
<dbReference type="GeneID" id="115588525"/>
<feature type="region of interest" description="Disordered" evidence="3">
    <location>
        <begin position="1244"/>
        <end position="1270"/>
    </location>
</feature>
<keyword evidence="9" id="KW-1185">Reference proteome</keyword>
<feature type="region of interest" description="Disordered" evidence="3">
    <location>
        <begin position="1547"/>
        <end position="1580"/>
    </location>
</feature>
<dbReference type="SUPFAM" id="SSF56399">
    <property type="entry name" value="ADP-ribosylation"/>
    <property type="match status" value="1"/>
</dbReference>
<dbReference type="Pfam" id="PF08487">
    <property type="entry name" value="VIT"/>
    <property type="match status" value="1"/>
</dbReference>
<feature type="compositionally biased region" description="Polar residues" evidence="3">
    <location>
        <begin position="113"/>
        <end position="125"/>
    </location>
</feature>
<dbReference type="PROSITE" id="PS50172">
    <property type="entry name" value="BRCT"/>
    <property type="match status" value="1"/>
</dbReference>
<dbReference type="SMART" id="SM00292">
    <property type="entry name" value="BRCT"/>
    <property type="match status" value="1"/>
</dbReference>
<dbReference type="Gene3D" id="3.40.50.410">
    <property type="entry name" value="von Willebrand factor, type A domain"/>
    <property type="match status" value="1"/>
</dbReference>
<dbReference type="InterPro" id="IPR012317">
    <property type="entry name" value="Poly(ADP-ribose)pol_cat_dom"/>
</dbReference>
<evidence type="ECO:0000259" key="4">
    <source>
        <dbReference type="PROSITE" id="PS50172"/>
    </source>
</evidence>
<keyword evidence="2" id="KW-0808">Transferase</keyword>
<dbReference type="InterPro" id="IPR036420">
    <property type="entry name" value="BRCT_dom_sf"/>
</dbReference>
<evidence type="ECO:0000259" key="6">
    <source>
        <dbReference type="PROSITE" id="PS51059"/>
    </source>
</evidence>
<dbReference type="InterPro" id="IPR058904">
    <property type="entry name" value="PARP4_MVP-ID"/>
</dbReference>
<sequence>MAVFENCSVLLELKNVPFKQKKRLKSAITDHGGNICFTVHQQCSLIVTSDVSNLSANRLRSIQKYQTPVVGVDYVIGCVERGALLPVDRYRLDVPSPSASSLPPPVFWWMQQSGSPPSHQESKVPTSKAAAEPSKTPINPESQSAESPQSSKHVQGKFRIYTETDSDLPPYPDHFQVAKFSIFEKIKSNTWCVLELQSLRGENGLQYRVVRYWKEDILSKKAAVRDKLVYLSTSEEAVEVYKDLRDTLQASGLQLRSSLPPQARHLGSAPLQQLLLEKKLNTGSVSQEVGTFVELLWTEALGCLSNILGVSVDKLSLNDVSRVEGLLLQAQRKLKEANHTEVVCLLDEVHTLLPLKIRSPPNAKSISQLLDLCQLIRDVLNVSEMTLRSPVPSCLGKYRALRCSIETVPHSSSEFQAVSALLQGSKVQIKQVLRVSRGVELQTFKSDLGNIKPLLHSSSPSNFVGLLSRGLLLPRVGVEHHGIDRTDIGNLGSGIYFGDAVGTSLKYSKPSVTDGSRLLLVCDVALGHCRDVYKRDPTLTQAPEGHHSVHGVHRTPNTPSEFEDDEYVVYSPDQVKLKYVVQFSMEGDQLKEFSPDVVTSAEPCLPSSDQELSSEEKGVESINNPLDGVTAGLLDSSGQQIPLQAVHVKCKLMDLLSQVVIFQKYTNMSSVPIEAKYVFPLDDSAAVCGFEAFINGKHVVGQVKEKETARKEYKQAIEKGHGAYLMDQDAPDVFTISVGNLPPGATVLIKVTFVSELIVRDGSILFSLPGSVAPWQESAALNQTTQVTVEKVCVTDEAASKREFTLDMSVEMPYEITSLECITHQIKIKRTDCKAVVSVLPGEVMGPDGFQLSVTLSEVHLPRMWVEKHPSNDSQACMLVFYPDFDVNSSSASDEVVLLLDTSESMKGESLRMAQRIALQVLKTLDKKLRVNVILFGTDHSDAFLTAQPLVEGRQAAESFIRRFTPVGGSTELWRPLRALSLLPPSHGVRNLLLLSDGHIQNAELTLQLLRDNVQHSRLFTCGLSPTANRHMLRALAQTGGGAFEFFDTKTKHNWAEKVTRQVKRMASPGCSSVSVKWQQFNPMAPPPVQAPKQLHALFNDSHTLVYGLVLHCTQATLLGNLNGQELKTMVSTTELQKTKGTFLHKLTARALIRDFEDGSLDPNEAEHEGKKAELKSFIIKLSKEFSILSQFTSFVAIEERDSEQAEGFTDIPKLIAEEDVDFLPYISWISPKHRGKYLDHTELGEPKQISSSSSSSSDSSSESSQTYMPIDSLMSLEDCTVECDYGEDDEDDEMDDLGFGLFDNDDAEEECVMDLQFSPTSALPPPPAPVEICRGRISRLQMSSSFPLSAPPPLTSNSLQAQAQASPVLPPPLPYACMGLSARRRPAPTPPPHTPSSAFSFGPPPPPPPHPHSLSPAFSIGPPPPPPPPPRPHTLSSAFSIDPLPLPPPPRPHTLSSAFSFGPPPPPHPPGPPASFPSQGVGFGATLPPILGFSAPSDQLLFGSAPTSAPLFGSHSEEKRSRRVSWEQQFAVGGLFTRNFGRKNKESRHTDTWGYPELADESHVTERGSEQPFSASGIVGSTAVSDGLPRLKERFLARWLGQERMVCWGVIGSDVVEGSPERLEAPSPKTHNMLGDIDIDSISGTLGGSEPAADGGEHIFMGRKLLRHSLSMKRRPLSLSSMLQQRTKSADPEVLKLRWSKIFQMQHSEGFWELTTELGECINVDVDRFANVFLKSRGIQSLGLRAHADILRLVATLLVLQLMRVEKMEEGKLLRTLFCLDDSSQPRPERWEEVKRAVDWVCWADRQYPCVYSRLEFGLSWESSTRQLLGYEGLPPSSPLCGLNLRKTAASLLVH</sequence>
<feature type="region of interest" description="Disordered" evidence="3">
    <location>
        <begin position="1380"/>
        <end position="1482"/>
    </location>
</feature>
<keyword evidence="2" id="KW-0520">NAD</keyword>
<keyword evidence="2" id="KW-0328">Glycosyltransferase</keyword>
<feature type="domain" description="BRCT" evidence="4">
    <location>
        <begin position="1"/>
        <end position="92"/>
    </location>
</feature>
<dbReference type="InterPro" id="IPR002035">
    <property type="entry name" value="VWF_A"/>
</dbReference>
<feature type="compositionally biased region" description="Pro residues" evidence="3">
    <location>
        <begin position="1422"/>
        <end position="1433"/>
    </location>
</feature>
<organism evidence="8 9">
    <name type="scientific">Sparus aurata</name>
    <name type="common">Gilthead sea bream</name>
    <dbReference type="NCBI Taxonomy" id="8175"/>
    <lineage>
        <taxon>Eukaryota</taxon>
        <taxon>Metazoa</taxon>
        <taxon>Chordata</taxon>
        <taxon>Craniata</taxon>
        <taxon>Vertebrata</taxon>
        <taxon>Euteleostomi</taxon>
        <taxon>Actinopterygii</taxon>
        <taxon>Neopterygii</taxon>
        <taxon>Teleostei</taxon>
        <taxon>Neoteleostei</taxon>
        <taxon>Acanthomorphata</taxon>
        <taxon>Eupercaria</taxon>
        <taxon>Spariformes</taxon>
        <taxon>Sparidae</taxon>
        <taxon>Sparus</taxon>
    </lineage>
</organism>
<feature type="compositionally biased region" description="Pro residues" evidence="3">
    <location>
        <begin position="1403"/>
        <end position="1412"/>
    </location>
</feature>
<dbReference type="PROSITE" id="PS51059">
    <property type="entry name" value="PARP_CATALYTIC"/>
    <property type="match status" value="1"/>
</dbReference>
<protein>
    <recommendedName>
        <fullName evidence="2">Poly [ADP-ribose] polymerase</fullName>
        <shortName evidence="2">PARP</shortName>
        <ecNumber evidence="2">2.4.2.-</ecNumber>
    </recommendedName>
</protein>
<feature type="region of interest" description="Disordered" evidence="3">
    <location>
        <begin position="540"/>
        <end position="560"/>
    </location>
</feature>
<dbReference type="PANTHER" id="PTHR46530:SF1">
    <property type="entry name" value="PROTEIN MONO-ADP-RIBOSYLTRANSFERASE PARP4"/>
    <property type="match status" value="1"/>
</dbReference>
<dbReference type="PANTHER" id="PTHR46530">
    <property type="entry name" value="PROTEIN MONO-ADP-RIBOSYLTRANSFERASE PARP4"/>
    <property type="match status" value="1"/>
</dbReference>
<feature type="domain" description="VIT" evidence="7">
    <location>
        <begin position="627"/>
        <end position="755"/>
    </location>
</feature>
<feature type="compositionally biased region" description="Low complexity" evidence="3">
    <location>
        <begin position="140"/>
        <end position="151"/>
    </location>
</feature>
<dbReference type="GO" id="GO:0005737">
    <property type="term" value="C:cytoplasm"/>
    <property type="evidence" value="ECO:0007669"/>
    <property type="project" value="TreeGrafter"/>
</dbReference>
<dbReference type="Pfam" id="PF26156">
    <property type="entry name" value="PARP4_MVP-ID"/>
    <property type="match status" value="1"/>
</dbReference>